<accession>A0A841CSC7</accession>
<name>A0A841CSC7_9PSEU</name>
<comment type="caution">
    <text evidence="1">The sequence shown here is derived from an EMBL/GenBank/DDBJ whole genome shotgun (WGS) entry which is preliminary data.</text>
</comment>
<protein>
    <submittedName>
        <fullName evidence="1">Uncharacterized protein</fullName>
    </submittedName>
</protein>
<evidence type="ECO:0000313" key="1">
    <source>
        <dbReference type="EMBL" id="MBB5958356.1"/>
    </source>
</evidence>
<sequence length="134" mass="13936">MTRALALLQPTRLPGRLAPATFDSPSGVRAGGPVLGGGRVGVVRGGRVVWVAGAGRAVVGLGAGVLREAVGLSWGGGGWPWGLRICFAGSAALLVSGNEIRAHIVPKIRCIRPIERSRLRTDQASHCPTFRSRP</sequence>
<proteinExistence type="predicted"/>
<dbReference type="EMBL" id="JACHJN010000008">
    <property type="protein sequence ID" value="MBB5958356.1"/>
    <property type="molecule type" value="Genomic_DNA"/>
</dbReference>
<gene>
    <name evidence="1" type="ORF">FHS29_004964</name>
</gene>
<reference evidence="1 2" key="1">
    <citation type="submission" date="2020-08" db="EMBL/GenBank/DDBJ databases">
        <title>Genomic Encyclopedia of Type Strains, Phase III (KMG-III): the genomes of soil and plant-associated and newly described type strains.</title>
        <authorList>
            <person name="Whitman W."/>
        </authorList>
    </citation>
    <scope>NUCLEOTIDE SEQUENCE [LARGE SCALE GENOMIC DNA]</scope>
    <source>
        <strain evidence="1 2">CECT 8640</strain>
    </source>
</reference>
<dbReference type="Proteomes" id="UP000547510">
    <property type="component" value="Unassembled WGS sequence"/>
</dbReference>
<keyword evidence="2" id="KW-1185">Reference proteome</keyword>
<evidence type="ECO:0000313" key="2">
    <source>
        <dbReference type="Proteomes" id="UP000547510"/>
    </source>
</evidence>
<organism evidence="1 2">
    <name type="scientific">Saccharothrix tamanrassetensis</name>
    <dbReference type="NCBI Taxonomy" id="1051531"/>
    <lineage>
        <taxon>Bacteria</taxon>
        <taxon>Bacillati</taxon>
        <taxon>Actinomycetota</taxon>
        <taxon>Actinomycetes</taxon>
        <taxon>Pseudonocardiales</taxon>
        <taxon>Pseudonocardiaceae</taxon>
        <taxon>Saccharothrix</taxon>
    </lineage>
</organism>
<dbReference type="AlphaFoldDB" id="A0A841CSC7"/>